<organism evidence="1 2">
    <name type="scientific">Alkalihalophilus pseudofirmus (strain ATCC BAA-2126 / JCM 17055 / OF4)</name>
    <name type="common">Bacillus pseudofirmus</name>
    <dbReference type="NCBI Taxonomy" id="398511"/>
    <lineage>
        <taxon>Bacteria</taxon>
        <taxon>Bacillati</taxon>
        <taxon>Bacillota</taxon>
        <taxon>Bacilli</taxon>
        <taxon>Bacillales</taxon>
        <taxon>Bacillaceae</taxon>
        <taxon>Alkalihalophilus</taxon>
    </lineage>
</organism>
<evidence type="ECO:0000313" key="2">
    <source>
        <dbReference type="Proteomes" id="UP000001544"/>
    </source>
</evidence>
<dbReference type="Proteomes" id="UP000001544">
    <property type="component" value="Plasmid pBpOF4-01"/>
</dbReference>
<proteinExistence type="predicted"/>
<dbReference type="HOGENOM" id="CLU_2367011_0_0_9"/>
<dbReference type="RefSeq" id="WP_012961076.1">
    <property type="nucleotide sequence ID" value="NC_013792.1"/>
</dbReference>
<geneLocation type="plasmid" evidence="1 2">
    <name>pBpOF4-01</name>
</geneLocation>
<gene>
    <name evidence="1" type="ordered locus">BpOF4_20844</name>
</gene>
<name>D3G1D8_ALKPO</name>
<reference evidence="1 2" key="1">
    <citation type="journal article" date="2011" name="Environ. Microbiol.">
        <title>Genome of alkaliphilic Bacillus pseudofirmus OF4 reveals adaptations that support the ability to grow in an external pH range from 7.5 to 11.4.</title>
        <authorList>
            <person name="Janto B."/>
            <person name="Ahmed A."/>
            <person name="Ito M."/>
            <person name="Liu J."/>
            <person name="Hicks D.B."/>
            <person name="Pagni S."/>
            <person name="Fackelmayer O.J."/>
            <person name="Smith T.A."/>
            <person name="Earl J."/>
            <person name="Elbourne L.D."/>
            <person name="Hassan K."/>
            <person name="Paulsen I.T."/>
            <person name="Kolsto A.B."/>
            <person name="Tourasse N.J."/>
            <person name="Ehrlich G.D."/>
            <person name="Boissy R."/>
            <person name="Ivey D.M."/>
            <person name="Li G."/>
            <person name="Xue Y."/>
            <person name="Ma Y."/>
            <person name="Hu F.Z."/>
            <person name="Krulwich T.A."/>
        </authorList>
    </citation>
    <scope>NUCLEOTIDE SEQUENCE [LARGE SCALE GENOMIC DNA]</scope>
    <source>
        <strain evidence="2">ATCC BAA-2126 / JCM 17055 / OF4</strain>
    </source>
</reference>
<accession>D3G1D8</accession>
<dbReference type="eggNOG" id="COG0358">
    <property type="taxonomic scope" value="Bacteria"/>
</dbReference>
<dbReference type="AlphaFoldDB" id="D3G1D8"/>
<evidence type="ECO:0000313" key="1">
    <source>
        <dbReference type="EMBL" id="ADC52164.1"/>
    </source>
</evidence>
<keyword evidence="1" id="KW-0614">Plasmid</keyword>
<keyword evidence="2" id="KW-1185">Reference proteome</keyword>
<sequence length="95" mass="10868">MLVRFGTKKHIIAYDTDALSKEDSVDGKNQQVFDHVIDFAKQSKAAGIPTYLWTWNANDGKGLDDLLKNRKLPIEVNLLTKQRRAVTLENINQVW</sequence>
<dbReference type="EMBL" id="CP001879">
    <property type="protein sequence ID" value="ADC52164.1"/>
    <property type="molecule type" value="Genomic_DNA"/>
</dbReference>
<protein>
    <submittedName>
        <fullName evidence="1">DNA primase</fullName>
    </submittedName>
</protein>
<dbReference type="KEGG" id="bpf:BpOF4_20844"/>